<organism evidence="3 4">
    <name type="scientific">Asticcacaulis biprosthecium C19</name>
    <dbReference type="NCBI Taxonomy" id="715226"/>
    <lineage>
        <taxon>Bacteria</taxon>
        <taxon>Pseudomonadati</taxon>
        <taxon>Pseudomonadota</taxon>
        <taxon>Alphaproteobacteria</taxon>
        <taxon>Caulobacterales</taxon>
        <taxon>Caulobacteraceae</taxon>
        <taxon>Asticcacaulis</taxon>
    </lineage>
</organism>
<accession>F4QRB2</accession>
<evidence type="ECO:0000256" key="1">
    <source>
        <dbReference type="PROSITE-ProRule" id="PRU00339"/>
    </source>
</evidence>
<evidence type="ECO:0000256" key="2">
    <source>
        <dbReference type="SAM" id="SignalP"/>
    </source>
</evidence>
<dbReference type="InterPro" id="IPR011990">
    <property type="entry name" value="TPR-like_helical_dom_sf"/>
</dbReference>
<sequence length="595" mass="63949">MKLSSVRLPSCAVLTAALVLGSFASAADARPIFADARRQLGGEVSPYAHFLVARYAMAQGDIGTAAVAMNAAATGDPDNIELRENAFLVGILNGHIDQATLLSAKVVPTSDTSRFMVPMLGAVTAVKAGKAPAAQKSIDAALAVNSGGRAAVLLKPYIQALNGNWKGAVDASGDTALGDGDRDKLLIMLVQAERARIHELRGRTKDAEAVYTSLYQPGAAAFLFGPDYAGFLERRGRKAEARAVWAEVVAQSNDATALAALQRIDGPNYVKPALPDLKQSMAQALFLAATISFSERDSEMALATLRLSLHLDPAPERSRILLGQIHLELRDPGAAEAAWASVPVNSVYANEAILRRIWNLRARDQSEAALTLADQALARDPNHLGLVMEKASLLNERHDDAGALALIDARIARVGSDDFTWQTWFLQAMLYDGVDRWDKAEEAINKARTLNGTRPEILNFLGYGWINRGGNIQEGMELVRQALALNPKSGAMLDSLGWGYYKLGQYDQALVYIEQAVQLAPSDAEINEHLGDVYLALGRDVEATYEWQRVLTLGANDKQTASVKKKLDAQAAVVAAADKSVKVTALNETATPSQQ</sequence>
<dbReference type="STRING" id="715226.ABI_37820"/>
<keyword evidence="4" id="KW-1185">Reference proteome</keyword>
<dbReference type="Pfam" id="PF13432">
    <property type="entry name" value="TPR_16"/>
    <property type="match status" value="2"/>
</dbReference>
<feature type="chain" id="PRO_5003320390" evidence="2">
    <location>
        <begin position="27"/>
        <end position="595"/>
    </location>
</feature>
<name>F4QRB2_9CAUL</name>
<dbReference type="PANTHER" id="PTHR12558:SF13">
    <property type="entry name" value="CELL DIVISION CYCLE PROTEIN 27 HOMOLOG"/>
    <property type="match status" value="1"/>
</dbReference>
<keyword evidence="1" id="KW-0802">TPR repeat</keyword>
<dbReference type="SUPFAM" id="SSF48452">
    <property type="entry name" value="TPR-like"/>
    <property type="match status" value="3"/>
</dbReference>
<dbReference type="RefSeq" id="WP_006274563.1">
    <property type="nucleotide sequence ID" value="NZ_GL883079.1"/>
</dbReference>
<dbReference type="OrthoDB" id="9766710at2"/>
<dbReference type="eggNOG" id="COG4700">
    <property type="taxonomic scope" value="Bacteria"/>
</dbReference>
<dbReference type="SMART" id="SM00028">
    <property type="entry name" value="TPR"/>
    <property type="match status" value="7"/>
</dbReference>
<dbReference type="eggNOG" id="COG0457">
    <property type="taxonomic scope" value="Bacteria"/>
</dbReference>
<keyword evidence="2" id="KW-0732">Signal</keyword>
<dbReference type="AlphaFoldDB" id="F4QRB2"/>
<feature type="repeat" description="TPR" evidence="1">
    <location>
        <begin position="490"/>
        <end position="523"/>
    </location>
</feature>
<dbReference type="EMBL" id="GL883079">
    <property type="protein sequence ID" value="EGF90749.1"/>
    <property type="molecule type" value="Genomic_DNA"/>
</dbReference>
<dbReference type="PANTHER" id="PTHR12558">
    <property type="entry name" value="CELL DIVISION CYCLE 16,23,27"/>
    <property type="match status" value="1"/>
</dbReference>
<evidence type="ECO:0000313" key="4">
    <source>
        <dbReference type="Proteomes" id="UP000006512"/>
    </source>
</evidence>
<gene>
    <name evidence="3" type="ORF">ABI_37820</name>
</gene>
<protein>
    <submittedName>
        <fullName evidence="3">Tetratricopeptide repeat family protein</fullName>
    </submittedName>
</protein>
<dbReference type="InterPro" id="IPR019734">
    <property type="entry name" value="TPR_rpt"/>
</dbReference>
<reference evidence="4" key="1">
    <citation type="submission" date="2011-03" db="EMBL/GenBank/DDBJ databases">
        <title>Draft genome sequence of Brevundimonas diminuta.</title>
        <authorList>
            <person name="Brown P.J.B."/>
            <person name="Buechlein A."/>
            <person name="Hemmerich C."/>
            <person name="Brun Y.V."/>
        </authorList>
    </citation>
    <scope>NUCLEOTIDE SEQUENCE [LARGE SCALE GENOMIC DNA]</scope>
    <source>
        <strain evidence="4">C19</strain>
    </source>
</reference>
<dbReference type="PROSITE" id="PS50005">
    <property type="entry name" value="TPR"/>
    <property type="match status" value="1"/>
</dbReference>
<evidence type="ECO:0000313" key="3">
    <source>
        <dbReference type="EMBL" id="EGF90749.1"/>
    </source>
</evidence>
<proteinExistence type="predicted"/>
<feature type="signal peptide" evidence="2">
    <location>
        <begin position="1"/>
        <end position="26"/>
    </location>
</feature>
<dbReference type="Proteomes" id="UP000006512">
    <property type="component" value="Unassembled WGS sequence"/>
</dbReference>
<dbReference type="Gene3D" id="1.25.40.10">
    <property type="entry name" value="Tetratricopeptide repeat domain"/>
    <property type="match status" value="2"/>
</dbReference>
<dbReference type="HOGENOM" id="CLU_007251_2_1_5"/>